<dbReference type="PANTHER" id="PTHR21666:SF270">
    <property type="entry name" value="MUREIN HYDROLASE ACTIVATOR ENVC"/>
    <property type="match status" value="1"/>
</dbReference>
<dbReference type="EMBL" id="JARGDH010000026">
    <property type="protein sequence ID" value="KAL0265447.1"/>
    <property type="molecule type" value="Genomic_DNA"/>
</dbReference>
<accession>A0AAW2H6W9</accession>
<dbReference type="Pfam" id="PF01551">
    <property type="entry name" value="Peptidase_M23"/>
    <property type="match status" value="1"/>
</dbReference>
<proteinExistence type="predicted"/>
<feature type="domain" description="M23ase beta-sheet core" evidence="1">
    <location>
        <begin position="52"/>
        <end position="127"/>
    </location>
</feature>
<dbReference type="InterPro" id="IPR011055">
    <property type="entry name" value="Dup_hybrid_motif"/>
</dbReference>
<dbReference type="GO" id="GO:0004222">
    <property type="term" value="F:metalloendopeptidase activity"/>
    <property type="evidence" value="ECO:0007669"/>
    <property type="project" value="TreeGrafter"/>
</dbReference>
<dbReference type="InterPro" id="IPR050570">
    <property type="entry name" value="Cell_wall_metabolism_enzyme"/>
</dbReference>
<gene>
    <name evidence="2" type="ORF">PYX00_011056</name>
</gene>
<protein>
    <recommendedName>
        <fullName evidence="1">M23ase beta-sheet core domain-containing protein</fullName>
    </recommendedName>
</protein>
<dbReference type="SUPFAM" id="SSF51261">
    <property type="entry name" value="Duplicated hybrid motif"/>
    <property type="match status" value="1"/>
</dbReference>
<dbReference type="CDD" id="cd12797">
    <property type="entry name" value="M23_peptidase"/>
    <property type="match status" value="1"/>
</dbReference>
<dbReference type="InterPro" id="IPR016047">
    <property type="entry name" value="M23ase_b-sheet_dom"/>
</dbReference>
<reference evidence="2" key="1">
    <citation type="journal article" date="2024" name="Gigascience">
        <title>Chromosome-level genome of the poultry shaft louse Menopon gallinae provides insight into the host-switching and adaptive evolution of parasitic lice.</title>
        <authorList>
            <person name="Xu Y."/>
            <person name="Ma L."/>
            <person name="Liu S."/>
            <person name="Liang Y."/>
            <person name="Liu Q."/>
            <person name="He Z."/>
            <person name="Tian L."/>
            <person name="Duan Y."/>
            <person name="Cai W."/>
            <person name="Li H."/>
            <person name="Song F."/>
        </authorList>
    </citation>
    <scope>NUCLEOTIDE SEQUENCE</scope>
    <source>
        <strain evidence="2">Cailab_2023a</strain>
    </source>
</reference>
<evidence type="ECO:0000259" key="1">
    <source>
        <dbReference type="Pfam" id="PF01551"/>
    </source>
</evidence>
<name>A0AAW2H6W9_9NEOP</name>
<dbReference type="Gene3D" id="2.70.70.10">
    <property type="entry name" value="Glucose Permease (Domain IIA)"/>
    <property type="match status" value="1"/>
</dbReference>
<comment type="caution">
    <text evidence="2">The sequence shown here is derived from an EMBL/GenBank/DDBJ whole genome shotgun (WGS) entry which is preliminary data.</text>
</comment>
<evidence type="ECO:0000313" key="2">
    <source>
        <dbReference type="EMBL" id="KAL0265447.1"/>
    </source>
</evidence>
<organism evidence="2">
    <name type="scientific">Menopon gallinae</name>
    <name type="common">poultry shaft louse</name>
    <dbReference type="NCBI Taxonomy" id="328185"/>
    <lineage>
        <taxon>Eukaryota</taxon>
        <taxon>Metazoa</taxon>
        <taxon>Ecdysozoa</taxon>
        <taxon>Arthropoda</taxon>
        <taxon>Hexapoda</taxon>
        <taxon>Insecta</taxon>
        <taxon>Pterygota</taxon>
        <taxon>Neoptera</taxon>
        <taxon>Paraneoptera</taxon>
        <taxon>Psocodea</taxon>
        <taxon>Troctomorpha</taxon>
        <taxon>Phthiraptera</taxon>
        <taxon>Amblycera</taxon>
        <taxon>Menoponidae</taxon>
        <taxon>Menopon</taxon>
    </lineage>
</organism>
<dbReference type="AlphaFoldDB" id="A0AAW2H6W9"/>
<dbReference type="PANTHER" id="PTHR21666">
    <property type="entry name" value="PEPTIDASE-RELATED"/>
    <property type="match status" value="1"/>
</dbReference>
<sequence length="331" mass="36954">MNGWQASLATLNAFSSASEFRADSSFSFPLKDFILSSDFGWRKSPISGKRVYHKGIDLAAPYGALAYPACAGTVIKVSYNSVYGHHVLVKHNNGYQSLYGHFRKVLVKEGEIVGKGQALGEVGDTDSQWASANQWQVLALRSGEYPLLLRIDPGFQSSYKDSSSTNSPHFVVKIRPIYNERGIINLEIFDQETKEALEEVRVSLADKTYTWPSKETIFQAKGIYQVLVEASGYESKSVQIQVEPGRDNYILIPLQKACTYLFFNVPSAFEVSLDAKSLSLDERQKGVKVEPGVHNLSFVLGSYKASRSLYVKEGLKYEVSFSFAFDYKEVP</sequence>